<dbReference type="InterPro" id="IPR006913">
    <property type="entry name" value="CENP-V/GFA"/>
</dbReference>
<dbReference type="GO" id="GO:0016846">
    <property type="term" value="F:carbon-sulfur lyase activity"/>
    <property type="evidence" value="ECO:0007669"/>
    <property type="project" value="InterPro"/>
</dbReference>
<evidence type="ECO:0000256" key="1">
    <source>
        <dbReference type="ARBA" id="ARBA00005495"/>
    </source>
</evidence>
<dbReference type="PANTHER" id="PTHR33337">
    <property type="entry name" value="GFA DOMAIN-CONTAINING PROTEIN"/>
    <property type="match status" value="1"/>
</dbReference>
<evidence type="ECO:0000256" key="3">
    <source>
        <dbReference type="ARBA" id="ARBA00022833"/>
    </source>
</evidence>
<keyword evidence="2" id="KW-0479">Metal-binding</keyword>
<comment type="caution">
    <text evidence="6">The sequence shown here is derived from an EMBL/GenBank/DDBJ whole genome shotgun (WGS) entry which is preliminary data.</text>
</comment>
<evidence type="ECO:0000256" key="2">
    <source>
        <dbReference type="ARBA" id="ARBA00022723"/>
    </source>
</evidence>
<dbReference type="GO" id="GO:0046872">
    <property type="term" value="F:metal ion binding"/>
    <property type="evidence" value="ECO:0007669"/>
    <property type="project" value="UniProtKB-KW"/>
</dbReference>
<dbReference type="PANTHER" id="PTHR33337:SF40">
    <property type="entry name" value="CENP-V_GFA DOMAIN-CONTAINING PROTEIN-RELATED"/>
    <property type="match status" value="1"/>
</dbReference>
<accession>A0A6L3T1B2</accession>
<comment type="similarity">
    <text evidence="1">Belongs to the Gfa family.</text>
</comment>
<evidence type="ECO:0000256" key="4">
    <source>
        <dbReference type="ARBA" id="ARBA00023239"/>
    </source>
</evidence>
<reference evidence="6 7" key="1">
    <citation type="submission" date="2019-09" db="EMBL/GenBank/DDBJ databases">
        <title>YIM 48816 draft genome.</title>
        <authorList>
            <person name="Jiang L."/>
        </authorList>
    </citation>
    <scope>NUCLEOTIDE SEQUENCE [LARGE SCALE GENOMIC DNA]</scope>
    <source>
        <strain evidence="6 7">YIM 48816</strain>
    </source>
</reference>
<keyword evidence="7" id="KW-1185">Reference proteome</keyword>
<dbReference type="PROSITE" id="PS51891">
    <property type="entry name" value="CENP_V_GFA"/>
    <property type="match status" value="1"/>
</dbReference>
<dbReference type="EMBL" id="VZZK01000005">
    <property type="protein sequence ID" value="KAB1080325.1"/>
    <property type="molecule type" value="Genomic_DNA"/>
</dbReference>
<dbReference type="AlphaFoldDB" id="A0A6L3T1B2"/>
<feature type="domain" description="CENP-V/GFA" evidence="5">
    <location>
        <begin position="9"/>
        <end position="139"/>
    </location>
</feature>
<dbReference type="OrthoDB" id="9807246at2"/>
<dbReference type="InterPro" id="IPR011057">
    <property type="entry name" value="Mss4-like_sf"/>
</dbReference>
<dbReference type="Gene3D" id="3.90.1590.10">
    <property type="entry name" value="glutathione-dependent formaldehyde- activating enzyme (gfa)"/>
    <property type="match status" value="1"/>
</dbReference>
<proteinExistence type="inferred from homology"/>
<dbReference type="RefSeq" id="WP_150998435.1">
    <property type="nucleotide sequence ID" value="NZ_BPQY01000466.1"/>
</dbReference>
<dbReference type="Pfam" id="PF04828">
    <property type="entry name" value="GFA"/>
    <property type="match status" value="1"/>
</dbReference>
<gene>
    <name evidence="6" type="ORF">F6X53_06390</name>
</gene>
<evidence type="ECO:0000313" key="7">
    <source>
        <dbReference type="Proteomes" id="UP000474159"/>
    </source>
</evidence>
<protein>
    <submittedName>
        <fullName evidence="6">GFA family protein</fullName>
    </submittedName>
</protein>
<keyword evidence="4" id="KW-0456">Lyase</keyword>
<name>A0A6L3T1B2_9HYPH</name>
<evidence type="ECO:0000259" key="5">
    <source>
        <dbReference type="PROSITE" id="PS51891"/>
    </source>
</evidence>
<dbReference type="SUPFAM" id="SSF51316">
    <property type="entry name" value="Mss4-like"/>
    <property type="match status" value="1"/>
</dbReference>
<organism evidence="6 7">
    <name type="scientific">Methylobacterium soli</name>
    <dbReference type="NCBI Taxonomy" id="553447"/>
    <lineage>
        <taxon>Bacteria</taxon>
        <taxon>Pseudomonadati</taxon>
        <taxon>Pseudomonadota</taxon>
        <taxon>Alphaproteobacteria</taxon>
        <taxon>Hyphomicrobiales</taxon>
        <taxon>Methylobacteriaceae</taxon>
        <taxon>Methylobacterium</taxon>
    </lineage>
</organism>
<dbReference type="Proteomes" id="UP000474159">
    <property type="component" value="Unassembled WGS sequence"/>
</dbReference>
<evidence type="ECO:0000313" key="6">
    <source>
        <dbReference type="EMBL" id="KAB1080325.1"/>
    </source>
</evidence>
<keyword evidence="3" id="KW-0862">Zinc</keyword>
<sequence length="143" mass="15909">MPRNAPPPYRGGCLCGAVRYVATVPTLGARICHCATCRGAMAAPYLAQAQFPRRAVRWEGTTARWRSSERLFRHFCPRCGTRLFLEPRDAPRLGIPLATLDDPNAIQPEMHVWISEALPWGLGPDDLPRYPQGSPLPYRIAAT</sequence>